<dbReference type="PANTHER" id="PTHR47566:SF1">
    <property type="entry name" value="PROTEIN NUD1"/>
    <property type="match status" value="1"/>
</dbReference>
<evidence type="ECO:0000256" key="3">
    <source>
        <dbReference type="SAM" id="SignalP"/>
    </source>
</evidence>
<dbReference type="SUPFAM" id="SSF52058">
    <property type="entry name" value="L domain-like"/>
    <property type="match status" value="1"/>
</dbReference>
<evidence type="ECO:0000256" key="1">
    <source>
        <dbReference type="ARBA" id="ARBA00022614"/>
    </source>
</evidence>
<dbReference type="Gene3D" id="3.80.10.10">
    <property type="entry name" value="Ribonuclease Inhibitor"/>
    <property type="match status" value="1"/>
</dbReference>
<comment type="caution">
    <text evidence="4">The sequence shown here is derived from an EMBL/GenBank/DDBJ whole genome shotgun (WGS) entry which is preliminary data.</text>
</comment>
<dbReference type="InterPro" id="IPR052574">
    <property type="entry name" value="CDIRP"/>
</dbReference>
<dbReference type="Proteomes" id="UP001597118">
    <property type="component" value="Unassembled WGS sequence"/>
</dbReference>
<accession>A0ABW4IFP7</accession>
<protein>
    <submittedName>
        <fullName evidence="4">Leucine-rich repeat domain-containing protein</fullName>
    </submittedName>
</protein>
<feature type="chain" id="PRO_5047030352" evidence="3">
    <location>
        <begin position="19"/>
        <end position="285"/>
    </location>
</feature>
<sequence length="285" mass="31977">MKKYLLLALLLIQLNVFAQENPEIEFVRNTKGLLSFRLSLVNAGTVNIDWGDGKLQPYKVNEASKIADATNISETVKRNVRIKIYGSGIRLFSCNDQFITEIDVQNANSLTTFECTKNYIKLVDLSNNKSLRTINVSANRLKNLNVNQNKKLVSLNCAYNYLSDIDISKNTALQYLNVSDNNMKDIDLSQHKALRNLSISGNKIKKLNVKPFTELKTLDITYCKFSACDLNRIFDNLPARPLEEKADRKNLLITQNKGVVGSNPNIAKNKGWSLDVEGKGSVACP</sequence>
<organism evidence="4 5">
    <name type="scientific">Pseudopedobacter beijingensis</name>
    <dbReference type="NCBI Taxonomy" id="1207056"/>
    <lineage>
        <taxon>Bacteria</taxon>
        <taxon>Pseudomonadati</taxon>
        <taxon>Bacteroidota</taxon>
        <taxon>Sphingobacteriia</taxon>
        <taxon>Sphingobacteriales</taxon>
        <taxon>Sphingobacteriaceae</taxon>
        <taxon>Pseudopedobacter</taxon>
    </lineage>
</organism>
<evidence type="ECO:0000256" key="2">
    <source>
        <dbReference type="ARBA" id="ARBA00022737"/>
    </source>
</evidence>
<keyword evidence="3" id="KW-0732">Signal</keyword>
<keyword evidence="5" id="KW-1185">Reference proteome</keyword>
<name>A0ABW4IFP7_9SPHI</name>
<evidence type="ECO:0000313" key="5">
    <source>
        <dbReference type="Proteomes" id="UP001597118"/>
    </source>
</evidence>
<dbReference type="RefSeq" id="WP_379663568.1">
    <property type="nucleotide sequence ID" value="NZ_JBHUDG010000043.1"/>
</dbReference>
<gene>
    <name evidence="4" type="ORF">ACFSAH_15085</name>
</gene>
<proteinExistence type="predicted"/>
<keyword evidence="2" id="KW-0677">Repeat</keyword>
<reference evidence="5" key="1">
    <citation type="journal article" date="2019" name="Int. J. Syst. Evol. Microbiol.">
        <title>The Global Catalogue of Microorganisms (GCM) 10K type strain sequencing project: providing services to taxonomists for standard genome sequencing and annotation.</title>
        <authorList>
            <consortium name="The Broad Institute Genomics Platform"/>
            <consortium name="The Broad Institute Genome Sequencing Center for Infectious Disease"/>
            <person name="Wu L."/>
            <person name="Ma J."/>
        </authorList>
    </citation>
    <scope>NUCLEOTIDE SEQUENCE [LARGE SCALE GENOMIC DNA]</scope>
    <source>
        <strain evidence="5">CCUG 53762</strain>
    </source>
</reference>
<dbReference type="EMBL" id="JBHUDG010000043">
    <property type="protein sequence ID" value="MFD1631199.1"/>
    <property type="molecule type" value="Genomic_DNA"/>
</dbReference>
<evidence type="ECO:0000313" key="4">
    <source>
        <dbReference type="EMBL" id="MFD1631199.1"/>
    </source>
</evidence>
<keyword evidence="1" id="KW-0433">Leucine-rich repeat</keyword>
<feature type="signal peptide" evidence="3">
    <location>
        <begin position="1"/>
        <end position="18"/>
    </location>
</feature>
<dbReference type="InterPro" id="IPR032675">
    <property type="entry name" value="LRR_dom_sf"/>
</dbReference>
<dbReference type="PANTHER" id="PTHR47566">
    <property type="match status" value="1"/>
</dbReference>